<accession>A0A363P0H2</accession>
<comment type="caution">
    <text evidence="1">The sequence shown here is derived from an EMBL/GenBank/DDBJ whole genome shotgun (WGS) entry which is preliminary data.</text>
</comment>
<reference evidence="1 2" key="1">
    <citation type="submission" date="2018-04" db="EMBL/GenBank/DDBJ databases">
        <title>Sphingobacterium sp. M46 Genome.</title>
        <authorList>
            <person name="Cheng J."/>
            <person name="Li Y."/>
        </authorList>
    </citation>
    <scope>NUCLEOTIDE SEQUENCE [LARGE SCALE GENOMIC DNA]</scope>
    <source>
        <strain evidence="1 2">M46</strain>
    </source>
</reference>
<dbReference type="Proteomes" id="UP000250831">
    <property type="component" value="Unassembled WGS sequence"/>
</dbReference>
<sequence length="152" mass="17669">MKYSLKLIILLFIFISVSCQDKKEPLGLCEDIYRPLIVNINYTDSNGKELLFGDQAKYLVDQIKIYKIIMNDIAVPLTFNINKDAKFLTINLDKVESGVFYIKLNSNVLDKISYTSKIDEKSPCKDYKLIDIKQNDLSGRYDEKNQVWILKK</sequence>
<proteinExistence type="predicted"/>
<evidence type="ECO:0000313" key="2">
    <source>
        <dbReference type="Proteomes" id="UP000250831"/>
    </source>
</evidence>
<name>A0A363P0H2_9SPHI</name>
<dbReference type="AlphaFoldDB" id="A0A363P0H2"/>
<gene>
    <name evidence="1" type="ORF">DCO56_05345</name>
</gene>
<dbReference type="EMBL" id="QCXX01000001">
    <property type="protein sequence ID" value="PUV26373.1"/>
    <property type="molecule type" value="Genomic_DNA"/>
</dbReference>
<protein>
    <recommendedName>
        <fullName evidence="3">Lipoprotein</fullName>
    </recommendedName>
</protein>
<dbReference type="RefSeq" id="WP_108632663.1">
    <property type="nucleotide sequence ID" value="NZ_QCXX01000001.1"/>
</dbReference>
<dbReference type="PROSITE" id="PS51257">
    <property type="entry name" value="PROKAR_LIPOPROTEIN"/>
    <property type="match status" value="1"/>
</dbReference>
<organism evidence="1 2">
    <name type="scientific">Sphingobacterium athyrii</name>
    <dbReference type="NCBI Taxonomy" id="2152717"/>
    <lineage>
        <taxon>Bacteria</taxon>
        <taxon>Pseudomonadati</taxon>
        <taxon>Bacteroidota</taxon>
        <taxon>Sphingobacteriia</taxon>
        <taxon>Sphingobacteriales</taxon>
        <taxon>Sphingobacteriaceae</taxon>
        <taxon>Sphingobacterium</taxon>
    </lineage>
</organism>
<evidence type="ECO:0008006" key="3">
    <source>
        <dbReference type="Google" id="ProtNLM"/>
    </source>
</evidence>
<keyword evidence="2" id="KW-1185">Reference proteome</keyword>
<evidence type="ECO:0000313" key="1">
    <source>
        <dbReference type="EMBL" id="PUV26373.1"/>
    </source>
</evidence>
<dbReference type="OrthoDB" id="707927at2"/>